<evidence type="ECO:0000256" key="1">
    <source>
        <dbReference type="SAM" id="MobiDB-lite"/>
    </source>
</evidence>
<feature type="compositionally biased region" description="Polar residues" evidence="1">
    <location>
        <begin position="73"/>
        <end position="89"/>
    </location>
</feature>
<evidence type="ECO:0000313" key="2">
    <source>
        <dbReference type="EMBL" id="KAK9939466.1"/>
    </source>
</evidence>
<name>A0AAW1XR60_RUBAR</name>
<feature type="compositionally biased region" description="Basic residues" evidence="1">
    <location>
        <begin position="54"/>
        <end position="65"/>
    </location>
</feature>
<organism evidence="2 3">
    <name type="scientific">Rubus argutus</name>
    <name type="common">Southern blackberry</name>
    <dbReference type="NCBI Taxonomy" id="59490"/>
    <lineage>
        <taxon>Eukaryota</taxon>
        <taxon>Viridiplantae</taxon>
        <taxon>Streptophyta</taxon>
        <taxon>Embryophyta</taxon>
        <taxon>Tracheophyta</taxon>
        <taxon>Spermatophyta</taxon>
        <taxon>Magnoliopsida</taxon>
        <taxon>eudicotyledons</taxon>
        <taxon>Gunneridae</taxon>
        <taxon>Pentapetalae</taxon>
        <taxon>rosids</taxon>
        <taxon>fabids</taxon>
        <taxon>Rosales</taxon>
        <taxon>Rosaceae</taxon>
        <taxon>Rosoideae</taxon>
        <taxon>Rosoideae incertae sedis</taxon>
        <taxon>Rubus</taxon>
    </lineage>
</organism>
<protein>
    <submittedName>
        <fullName evidence="2">Uncharacterized protein</fullName>
    </submittedName>
</protein>
<accession>A0AAW1XR60</accession>
<keyword evidence="3" id="KW-1185">Reference proteome</keyword>
<dbReference type="AlphaFoldDB" id="A0AAW1XR60"/>
<sequence>MAERRSRLGLVFGWSQQPCRCYVWLSRGPWLIDSDYGDGIEYPLHRCSAASQPRPRRQRRITHSRRSPEPRHQPSTVAASSLPTAVSPTPTCPDEPQQLFQRLRRTSLITQPPSP</sequence>
<dbReference type="Proteomes" id="UP001457282">
    <property type="component" value="Unassembled WGS sequence"/>
</dbReference>
<comment type="caution">
    <text evidence="2">The sequence shown here is derived from an EMBL/GenBank/DDBJ whole genome shotgun (WGS) entry which is preliminary data.</text>
</comment>
<gene>
    <name evidence="2" type="ORF">M0R45_016161</name>
</gene>
<reference evidence="2 3" key="1">
    <citation type="journal article" date="2023" name="G3 (Bethesda)">
        <title>A chromosome-length genome assembly and annotation of blackberry (Rubus argutus, cv. 'Hillquist').</title>
        <authorList>
            <person name="Bruna T."/>
            <person name="Aryal R."/>
            <person name="Dudchenko O."/>
            <person name="Sargent D.J."/>
            <person name="Mead D."/>
            <person name="Buti M."/>
            <person name="Cavallini A."/>
            <person name="Hytonen T."/>
            <person name="Andres J."/>
            <person name="Pham M."/>
            <person name="Weisz D."/>
            <person name="Mascagni F."/>
            <person name="Usai G."/>
            <person name="Natali L."/>
            <person name="Bassil N."/>
            <person name="Fernandez G.E."/>
            <person name="Lomsadze A."/>
            <person name="Armour M."/>
            <person name="Olukolu B."/>
            <person name="Poorten T."/>
            <person name="Britton C."/>
            <person name="Davik J."/>
            <person name="Ashrafi H."/>
            <person name="Aiden E.L."/>
            <person name="Borodovsky M."/>
            <person name="Worthington M."/>
        </authorList>
    </citation>
    <scope>NUCLEOTIDE SEQUENCE [LARGE SCALE GENOMIC DNA]</scope>
    <source>
        <strain evidence="2">PI 553951</strain>
    </source>
</reference>
<evidence type="ECO:0000313" key="3">
    <source>
        <dbReference type="Proteomes" id="UP001457282"/>
    </source>
</evidence>
<proteinExistence type="predicted"/>
<feature type="region of interest" description="Disordered" evidence="1">
    <location>
        <begin position="47"/>
        <end position="96"/>
    </location>
</feature>
<dbReference type="EMBL" id="JBEDUW010000003">
    <property type="protein sequence ID" value="KAK9939466.1"/>
    <property type="molecule type" value="Genomic_DNA"/>
</dbReference>